<dbReference type="RefSeq" id="WP_034637041.1">
    <property type="nucleotide sequence ID" value="NZ_CBCSJC010000020.1"/>
</dbReference>
<dbReference type="PANTHER" id="PTHR21248:SF7">
    <property type="entry name" value="MINOR CARDIOLIPIN SYNTHASE CLSB"/>
    <property type="match status" value="1"/>
</dbReference>
<feature type="domain" description="PLD phosphodiesterase" evidence="1">
    <location>
        <begin position="146"/>
        <end position="173"/>
    </location>
</feature>
<dbReference type="InterPro" id="IPR025202">
    <property type="entry name" value="PLD-like_dom"/>
</dbReference>
<proteinExistence type="predicted"/>
<gene>
    <name evidence="2" type="ORF">BAMA_15000</name>
</gene>
<dbReference type="Gene3D" id="3.30.870.10">
    <property type="entry name" value="Endonuclease Chain A"/>
    <property type="match status" value="2"/>
</dbReference>
<dbReference type="eggNOG" id="COG1502">
    <property type="taxonomic scope" value="Bacteria"/>
</dbReference>
<evidence type="ECO:0000313" key="3">
    <source>
        <dbReference type="Proteomes" id="UP000027822"/>
    </source>
</evidence>
<dbReference type="PANTHER" id="PTHR21248">
    <property type="entry name" value="CARDIOLIPIN SYNTHASE"/>
    <property type="match status" value="1"/>
</dbReference>
<organism evidence="2 3">
    <name type="scientific">Bacillus manliponensis</name>
    <dbReference type="NCBI Taxonomy" id="574376"/>
    <lineage>
        <taxon>Bacteria</taxon>
        <taxon>Bacillati</taxon>
        <taxon>Bacillota</taxon>
        <taxon>Bacilli</taxon>
        <taxon>Bacillales</taxon>
        <taxon>Bacillaceae</taxon>
        <taxon>Bacillus</taxon>
        <taxon>Bacillus cereus group</taxon>
    </lineage>
</organism>
<dbReference type="PIRSF" id="PIRSF000850">
    <property type="entry name" value="Phospholipase_D_PSS"/>
    <property type="match status" value="1"/>
</dbReference>
<dbReference type="InterPro" id="IPR001736">
    <property type="entry name" value="PLipase_D/transphosphatidylase"/>
</dbReference>
<keyword evidence="3" id="KW-1185">Reference proteome</keyword>
<reference evidence="2 3" key="1">
    <citation type="submission" date="2014-06" db="EMBL/GenBank/DDBJ databases">
        <title>Draft genome sequence of Bacillus manliponensis JCM 15802 (MCCC 1A00708).</title>
        <authorList>
            <person name="Lai Q."/>
            <person name="Liu Y."/>
            <person name="Shao Z."/>
        </authorList>
    </citation>
    <scope>NUCLEOTIDE SEQUENCE [LARGE SCALE GENOMIC DNA]</scope>
    <source>
        <strain evidence="2 3">JCM 15802</strain>
    </source>
</reference>
<dbReference type="STRING" id="574376.BAMA_15000"/>
<dbReference type="CDD" id="cd09112">
    <property type="entry name" value="PLDc_CLS_2"/>
    <property type="match status" value="1"/>
</dbReference>
<sequence>MMKKAIRIFLITTSIVVLFLFWMHWDVTLGRKVEAKYNQPKQYAPHYSDFQLYDDGKELYKQLFSDLKGAKQSIYTYFFIISDDKSSHTFLNILKERARAGVKVYVSVDWINDTSFKKKAEKELKESGAHFTYSRKPELPFFFYSVHHRNHRRITTVDDKVGYTGGFNIGNEYLGKGPFGYWRDYHVRVQGEGVHDLEEQFTLDWKRDTGETIKRNIQPVEKGNTLHTMVSYNGHHVTKKYIQLIKGAKQSIVIATPYFTPYDNGVMDALIAARKRGVSVKVIWSLKPDIPLIKEAAYPYIRKSLKHGIDVYGYKKGMFHGKAVLIDKKTTVIGTMNFTSRSFHLNDEMDFYITGGDIAKELETTMMKDIQDSKKMTASYFEKLSFWGRCKEKVASLFHYYL</sequence>
<dbReference type="AlphaFoldDB" id="A0A073K2M7"/>
<feature type="domain" description="PLD phosphodiesterase" evidence="1">
    <location>
        <begin position="315"/>
        <end position="342"/>
    </location>
</feature>
<dbReference type="SMART" id="SM00155">
    <property type="entry name" value="PLDc"/>
    <property type="match status" value="2"/>
</dbReference>
<dbReference type="GO" id="GO:0030572">
    <property type="term" value="F:phosphatidyltransferase activity"/>
    <property type="evidence" value="ECO:0007669"/>
    <property type="project" value="UniProtKB-ARBA"/>
</dbReference>
<dbReference type="CDD" id="cd09110">
    <property type="entry name" value="PLDc_CLS_1"/>
    <property type="match status" value="1"/>
</dbReference>
<dbReference type="GO" id="GO:0032049">
    <property type="term" value="P:cardiolipin biosynthetic process"/>
    <property type="evidence" value="ECO:0007669"/>
    <property type="project" value="UniProtKB-ARBA"/>
</dbReference>
<dbReference type="EMBL" id="JOTN01000003">
    <property type="protein sequence ID" value="KEK20712.1"/>
    <property type="molecule type" value="Genomic_DNA"/>
</dbReference>
<dbReference type="Proteomes" id="UP000027822">
    <property type="component" value="Unassembled WGS sequence"/>
</dbReference>
<dbReference type="OrthoDB" id="9762009at2"/>
<dbReference type="Pfam" id="PF13091">
    <property type="entry name" value="PLDc_2"/>
    <property type="match status" value="2"/>
</dbReference>
<protein>
    <submittedName>
        <fullName evidence="2">Cardiolipin synthetase</fullName>
    </submittedName>
</protein>
<dbReference type="SUPFAM" id="SSF56024">
    <property type="entry name" value="Phospholipase D/nuclease"/>
    <property type="match status" value="2"/>
</dbReference>
<name>A0A073K2M7_9BACI</name>
<evidence type="ECO:0000259" key="1">
    <source>
        <dbReference type="PROSITE" id="PS50035"/>
    </source>
</evidence>
<dbReference type="PROSITE" id="PS50035">
    <property type="entry name" value="PLD"/>
    <property type="match status" value="2"/>
</dbReference>
<evidence type="ECO:0000313" key="2">
    <source>
        <dbReference type="EMBL" id="KEK20712.1"/>
    </source>
</evidence>
<accession>A0A073K2M7</accession>
<comment type="caution">
    <text evidence="2">The sequence shown here is derived from an EMBL/GenBank/DDBJ whole genome shotgun (WGS) entry which is preliminary data.</text>
</comment>